<keyword evidence="7" id="KW-0539">Nucleus</keyword>
<feature type="domain" description="AAA+ ATPase" evidence="11">
    <location>
        <begin position="65"/>
        <end position="201"/>
    </location>
</feature>
<keyword evidence="5" id="KW-0067">ATP-binding</keyword>
<dbReference type="RefSeq" id="XP_022476017.1">
    <property type="nucleotide sequence ID" value="XM_022617406.1"/>
</dbReference>
<comment type="caution">
    <text evidence="12">The sequence shown here is derived from an EMBL/GenBank/DDBJ whole genome shotgun (WGS) entry which is preliminary data.</text>
</comment>
<dbReference type="FunFam" id="1.20.272.10:FF:000011">
    <property type="entry name" value="Replication factor C subunit 2"/>
    <property type="match status" value="1"/>
</dbReference>
<dbReference type="NCBIfam" id="NF001679">
    <property type="entry name" value="PRK00440.1"/>
    <property type="match status" value="1"/>
</dbReference>
<dbReference type="SUPFAM" id="SSF48019">
    <property type="entry name" value="post-AAA+ oligomerization domain-like"/>
    <property type="match status" value="1"/>
</dbReference>
<dbReference type="InterPro" id="IPR008921">
    <property type="entry name" value="DNA_pol3_clamp-load_cplx_C"/>
</dbReference>
<dbReference type="CDD" id="cd00009">
    <property type="entry name" value="AAA"/>
    <property type="match status" value="1"/>
</dbReference>
<reference evidence="12 13" key="1">
    <citation type="submission" date="2016-09" db="EMBL/GenBank/DDBJ databases">
        <authorList>
            <person name="Capua I."/>
            <person name="De Benedictis P."/>
            <person name="Joannis T."/>
            <person name="Lombin L.H."/>
            <person name="Cattoli G."/>
        </authorList>
    </citation>
    <scope>NUCLEOTIDE SEQUENCE [LARGE SCALE GENOMIC DNA]</scope>
    <source>
        <strain evidence="12 13">IMI 309357</strain>
    </source>
</reference>
<name>A0A1G4BBV1_9PEZI</name>
<sequence>MASFFDLKARKAAAANGTSAQKQEKSAQPPGAQPWVEKYRPKTLSDVTAQDHTVTVLQRTLQASNLPHMLFYGPPGTGKTSTVLALAKELYGPEMIKSRVLELNASDERGISIVREKVKDFARMQLTNPTNEYKKRYPCPPFKIIILDEADSMTQDAQSALRRTMETYSKITRFCLICNYVTRIIDPLASRCSKFRFKSLDQSNTKKRLEDIAENEGVELEDGAVDALIKCSEGDLRKAITFLQSAARLVGAGDKDAARGDAMDVDKKPVTVKIIEDIAGVIPDDTVDTLVSAIRPQGAGDTYAGVAKVVENMVADGWSAGQVVTQLYQALVFDETIPDVQKNKIVLIFSEVDKRLVDGADEHLSILDLALRISGVMSGRGN</sequence>
<dbReference type="GeneID" id="34558916"/>
<evidence type="ECO:0000313" key="12">
    <source>
        <dbReference type="EMBL" id="OHE98868.1"/>
    </source>
</evidence>
<evidence type="ECO:0000256" key="5">
    <source>
        <dbReference type="ARBA" id="ARBA00022840"/>
    </source>
</evidence>
<evidence type="ECO:0000256" key="9">
    <source>
        <dbReference type="ARBA" id="ARBA00075373"/>
    </source>
</evidence>
<evidence type="ECO:0000256" key="7">
    <source>
        <dbReference type="ARBA" id="ARBA00023242"/>
    </source>
</evidence>
<dbReference type="AlphaFoldDB" id="A0A1G4BBV1"/>
<dbReference type="InterPro" id="IPR003959">
    <property type="entry name" value="ATPase_AAA_core"/>
</dbReference>
<feature type="region of interest" description="Disordered" evidence="10">
    <location>
        <begin position="15"/>
        <end position="35"/>
    </location>
</feature>
<evidence type="ECO:0000259" key="11">
    <source>
        <dbReference type="SMART" id="SM00382"/>
    </source>
</evidence>
<dbReference type="GO" id="GO:0000076">
    <property type="term" value="P:DNA replication checkpoint signaling"/>
    <property type="evidence" value="ECO:0007669"/>
    <property type="project" value="UniProtKB-ARBA"/>
</dbReference>
<dbReference type="Gene3D" id="1.20.272.10">
    <property type="match status" value="1"/>
</dbReference>
<comment type="similarity">
    <text evidence="2">Belongs to the activator 1 small subunits family.</text>
</comment>
<dbReference type="Gene3D" id="3.40.50.300">
    <property type="entry name" value="P-loop containing nucleotide triphosphate hydrolases"/>
    <property type="match status" value="1"/>
</dbReference>
<dbReference type="Proteomes" id="UP000176998">
    <property type="component" value="Unassembled WGS sequence"/>
</dbReference>
<dbReference type="InterPro" id="IPR050238">
    <property type="entry name" value="DNA_Rep/Repair_Clamp_Loader"/>
</dbReference>
<dbReference type="GO" id="GO:0016887">
    <property type="term" value="F:ATP hydrolysis activity"/>
    <property type="evidence" value="ECO:0007669"/>
    <property type="project" value="InterPro"/>
</dbReference>
<dbReference type="FunFam" id="1.10.8.60:FF:000032">
    <property type="entry name" value="Replication factor C subunit 4"/>
    <property type="match status" value="1"/>
</dbReference>
<evidence type="ECO:0000256" key="8">
    <source>
        <dbReference type="ARBA" id="ARBA00040745"/>
    </source>
</evidence>
<dbReference type="SMART" id="SM00382">
    <property type="entry name" value="AAA"/>
    <property type="match status" value="1"/>
</dbReference>
<dbReference type="FunFam" id="3.40.50.300:FF:000237">
    <property type="entry name" value="replication factor C subunit 4"/>
    <property type="match status" value="1"/>
</dbReference>
<dbReference type="GO" id="GO:0006281">
    <property type="term" value="P:DNA repair"/>
    <property type="evidence" value="ECO:0007669"/>
    <property type="project" value="UniProtKB-ARBA"/>
</dbReference>
<evidence type="ECO:0000313" key="13">
    <source>
        <dbReference type="Proteomes" id="UP000176998"/>
    </source>
</evidence>
<dbReference type="GO" id="GO:0005663">
    <property type="term" value="C:DNA replication factor C complex"/>
    <property type="evidence" value="ECO:0007669"/>
    <property type="project" value="TreeGrafter"/>
</dbReference>
<accession>A0A1G4BBV1</accession>
<dbReference type="EMBL" id="MJBS01000041">
    <property type="protein sequence ID" value="OHE98868.1"/>
    <property type="molecule type" value="Genomic_DNA"/>
</dbReference>
<dbReference type="OrthoDB" id="4199794at2759"/>
<dbReference type="Gene3D" id="1.10.8.60">
    <property type="match status" value="1"/>
</dbReference>
<dbReference type="GO" id="GO:0005634">
    <property type="term" value="C:nucleus"/>
    <property type="evidence" value="ECO:0007669"/>
    <property type="project" value="UniProtKB-SubCell"/>
</dbReference>
<comment type="subcellular location">
    <subcellularLocation>
        <location evidence="1">Nucleus</location>
    </subcellularLocation>
</comment>
<evidence type="ECO:0000256" key="10">
    <source>
        <dbReference type="SAM" id="MobiDB-lite"/>
    </source>
</evidence>
<dbReference type="InterPro" id="IPR027417">
    <property type="entry name" value="P-loop_NTPase"/>
</dbReference>
<dbReference type="Pfam" id="PF21960">
    <property type="entry name" value="RCF1-5-like_lid"/>
    <property type="match status" value="1"/>
</dbReference>
<evidence type="ECO:0000256" key="2">
    <source>
        <dbReference type="ARBA" id="ARBA00005378"/>
    </source>
</evidence>
<proteinExistence type="inferred from homology"/>
<dbReference type="Pfam" id="PF00004">
    <property type="entry name" value="AAA"/>
    <property type="match status" value="1"/>
</dbReference>
<dbReference type="GO" id="GO:0003677">
    <property type="term" value="F:DNA binding"/>
    <property type="evidence" value="ECO:0007669"/>
    <property type="project" value="UniProtKB-KW"/>
</dbReference>
<keyword evidence="13" id="KW-1185">Reference proteome</keyword>
<dbReference type="GO" id="GO:0006271">
    <property type="term" value="P:DNA strand elongation involved in DNA replication"/>
    <property type="evidence" value="ECO:0007669"/>
    <property type="project" value="UniProtKB-ARBA"/>
</dbReference>
<gene>
    <name evidence="12" type="ORF">CORC01_05764</name>
</gene>
<dbReference type="InterPro" id="IPR013748">
    <property type="entry name" value="Rep_factorC_C"/>
</dbReference>
<dbReference type="GO" id="GO:0031391">
    <property type="term" value="C:Elg1 RFC-like complex"/>
    <property type="evidence" value="ECO:0007669"/>
    <property type="project" value="UniProtKB-ARBA"/>
</dbReference>
<evidence type="ECO:0000256" key="1">
    <source>
        <dbReference type="ARBA" id="ARBA00004123"/>
    </source>
</evidence>
<keyword evidence="6" id="KW-0238">DNA-binding</keyword>
<keyword evidence="3" id="KW-0235">DNA replication</keyword>
<evidence type="ECO:0000256" key="3">
    <source>
        <dbReference type="ARBA" id="ARBA00022705"/>
    </source>
</evidence>
<dbReference type="InterPro" id="IPR003593">
    <property type="entry name" value="AAA+_ATPase"/>
</dbReference>
<dbReference type="CDD" id="cd18140">
    <property type="entry name" value="HLD_clamp_RFC"/>
    <property type="match status" value="1"/>
</dbReference>
<keyword evidence="4" id="KW-0547">Nucleotide-binding</keyword>
<dbReference type="GO" id="GO:0005524">
    <property type="term" value="F:ATP binding"/>
    <property type="evidence" value="ECO:0007669"/>
    <property type="project" value="UniProtKB-KW"/>
</dbReference>
<dbReference type="SUPFAM" id="SSF52540">
    <property type="entry name" value="P-loop containing nucleoside triphosphate hydrolases"/>
    <property type="match status" value="1"/>
</dbReference>
<dbReference type="InterPro" id="IPR047854">
    <property type="entry name" value="RFC_lid"/>
</dbReference>
<dbReference type="Pfam" id="PF08542">
    <property type="entry name" value="Rep_fac_C"/>
    <property type="match status" value="1"/>
</dbReference>
<organism evidence="12 13">
    <name type="scientific">Colletotrichum orchidophilum</name>
    <dbReference type="NCBI Taxonomy" id="1209926"/>
    <lineage>
        <taxon>Eukaryota</taxon>
        <taxon>Fungi</taxon>
        <taxon>Dikarya</taxon>
        <taxon>Ascomycota</taxon>
        <taxon>Pezizomycotina</taxon>
        <taxon>Sordariomycetes</taxon>
        <taxon>Hypocreomycetidae</taxon>
        <taxon>Glomerellales</taxon>
        <taxon>Glomerellaceae</taxon>
        <taxon>Colletotrichum</taxon>
    </lineage>
</organism>
<evidence type="ECO:0000256" key="4">
    <source>
        <dbReference type="ARBA" id="ARBA00022741"/>
    </source>
</evidence>
<evidence type="ECO:0000256" key="6">
    <source>
        <dbReference type="ARBA" id="ARBA00023125"/>
    </source>
</evidence>
<dbReference type="GO" id="GO:0003689">
    <property type="term" value="F:DNA clamp loader activity"/>
    <property type="evidence" value="ECO:0007669"/>
    <property type="project" value="TreeGrafter"/>
</dbReference>
<protein>
    <recommendedName>
        <fullName evidence="8">Replication factor C subunit 2</fullName>
    </recommendedName>
    <alternativeName>
        <fullName evidence="9">Activator 1 41 kDa subunit</fullName>
    </alternativeName>
</protein>
<dbReference type="PANTHER" id="PTHR11669:SF20">
    <property type="entry name" value="REPLICATION FACTOR C SUBUNIT 4"/>
    <property type="match status" value="1"/>
</dbReference>
<dbReference type="STRING" id="1209926.A0A1G4BBV1"/>
<dbReference type="PANTHER" id="PTHR11669">
    <property type="entry name" value="REPLICATION FACTOR C / DNA POLYMERASE III GAMMA-TAU SUBUNIT"/>
    <property type="match status" value="1"/>
</dbReference>